<keyword evidence="2" id="KW-0560">Oxidoreductase</keyword>
<evidence type="ECO:0000313" key="5">
    <source>
        <dbReference type="Proteomes" id="UP001383192"/>
    </source>
</evidence>
<gene>
    <name evidence="4" type="ORF">VNI00_014418</name>
</gene>
<name>A0AAW0BTJ7_9AGAR</name>
<evidence type="ECO:0000256" key="2">
    <source>
        <dbReference type="ARBA" id="ARBA00023002"/>
    </source>
</evidence>
<comment type="caution">
    <text evidence="4">The sequence shown here is derived from an EMBL/GenBank/DDBJ whole genome shotgun (WGS) entry which is preliminary data.</text>
</comment>
<reference evidence="4 5" key="1">
    <citation type="submission" date="2024-01" db="EMBL/GenBank/DDBJ databases">
        <title>A draft genome for a cacao thread blight-causing isolate of Paramarasmius palmivorus.</title>
        <authorList>
            <person name="Baruah I.K."/>
            <person name="Bukari Y."/>
            <person name="Amoako-Attah I."/>
            <person name="Meinhardt L.W."/>
            <person name="Bailey B.A."/>
            <person name="Cohen S.P."/>
        </authorList>
    </citation>
    <scope>NUCLEOTIDE SEQUENCE [LARGE SCALE GENOMIC DNA]</scope>
    <source>
        <strain evidence="4 5">GH-12</strain>
    </source>
</reference>
<keyword evidence="1" id="KW-0521">NADP</keyword>
<dbReference type="EMBL" id="JAYKXP010000081">
    <property type="protein sequence ID" value="KAK7029541.1"/>
    <property type="molecule type" value="Genomic_DNA"/>
</dbReference>
<dbReference type="PANTHER" id="PTHR47706">
    <property type="entry name" value="NMRA-LIKE FAMILY PROTEIN"/>
    <property type="match status" value="1"/>
</dbReference>
<dbReference type="Pfam" id="PF05368">
    <property type="entry name" value="NmrA"/>
    <property type="match status" value="1"/>
</dbReference>
<organism evidence="4 5">
    <name type="scientific">Paramarasmius palmivorus</name>
    <dbReference type="NCBI Taxonomy" id="297713"/>
    <lineage>
        <taxon>Eukaryota</taxon>
        <taxon>Fungi</taxon>
        <taxon>Dikarya</taxon>
        <taxon>Basidiomycota</taxon>
        <taxon>Agaricomycotina</taxon>
        <taxon>Agaricomycetes</taxon>
        <taxon>Agaricomycetidae</taxon>
        <taxon>Agaricales</taxon>
        <taxon>Marasmiineae</taxon>
        <taxon>Marasmiaceae</taxon>
        <taxon>Paramarasmius</taxon>
    </lineage>
</organism>
<dbReference type="InterPro" id="IPR008030">
    <property type="entry name" value="NmrA-like"/>
</dbReference>
<protein>
    <recommendedName>
        <fullName evidence="3">NmrA-like domain-containing protein</fullName>
    </recommendedName>
</protein>
<accession>A0AAW0BTJ7</accession>
<sequence>MSNTYKSFAIVGAGDIGTHVVNAFVSIGLHPVVLSRKSSSQPKNLPSSVTVAKVEGYDAVDEVAGVFKEYNVEVVISTIGSSALEVEYALADAAKKAGVKLFVPSEFGFVTEGVSKVSNDKDSVLIWKDKFAEHIREMGLPFARFFVGSFFGYVPWITAYEENGKVNIYGKGDQYVSFTDEADIAGTSFPPYLYECITNPVVVIGYVAYVLTTQPPKELDNRCFRIEGDKTTMVELAKRLKKEIEYVDRVPGEPLNDLKNWLARLWDGGKGSTSWDYQLGARRDKNDNELWPNHTWKTFADIGLSL</sequence>
<dbReference type="SUPFAM" id="SSF51735">
    <property type="entry name" value="NAD(P)-binding Rossmann-fold domains"/>
    <property type="match status" value="1"/>
</dbReference>
<dbReference type="PANTHER" id="PTHR47706:SF9">
    <property type="entry name" value="NMRA-LIKE DOMAIN-CONTAINING PROTEIN-RELATED"/>
    <property type="match status" value="1"/>
</dbReference>
<dbReference type="AlphaFoldDB" id="A0AAW0BTJ7"/>
<evidence type="ECO:0000259" key="3">
    <source>
        <dbReference type="Pfam" id="PF05368"/>
    </source>
</evidence>
<dbReference type="InterPro" id="IPR036291">
    <property type="entry name" value="NAD(P)-bd_dom_sf"/>
</dbReference>
<evidence type="ECO:0000313" key="4">
    <source>
        <dbReference type="EMBL" id="KAK7029541.1"/>
    </source>
</evidence>
<dbReference type="Proteomes" id="UP001383192">
    <property type="component" value="Unassembled WGS sequence"/>
</dbReference>
<dbReference type="GO" id="GO:0016491">
    <property type="term" value="F:oxidoreductase activity"/>
    <property type="evidence" value="ECO:0007669"/>
    <property type="project" value="UniProtKB-KW"/>
</dbReference>
<dbReference type="InterPro" id="IPR051609">
    <property type="entry name" value="NmrA/Isoflavone_reductase-like"/>
</dbReference>
<evidence type="ECO:0000256" key="1">
    <source>
        <dbReference type="ARBA" id="ARBA00022857"/>
    </source>
</evidence>
<keyword evidence="5" id="KW-1185">Reference proteome</keyword>
<proteinExistence type="predicted"/>
<feature type="domain" description="NmrA-like" evidence="3">
    <location>
        <begin position="9"/>
        <end position="155"/>
    </location>
</feature>
<dbReference type="Gene3D" id="3.40.50.720">
    <property type="entry name" value="NAD(P)-binding Rossmann-like Domain"/>
    <property type="match status" value="1"/>
</dbReference>